<dbReference type="AlphaFoldDB" id="A0A8S9WUF7"/>
<protein>
    <submittedName>
        <fullName evidence="1">Uncharacterized protein</fullName>
    </submittedName>
</protein>
<gene>
    <name evidence="1" type="ORF">GE061_006016</name>
</gene>
<accession>A0A8S9WUF7</accession>
<evidence type="ECO:0000313" key="2">
    <source>
        <dbReference type="Proteomes" id="UP000466442"/>
    </source>
</evidence>
<name>A0A8S9WUF7_APOLU</name>
<keyword evidence="2" id="KW-1185">Reference proteome</keyword>
<dbReference type="EMBL" id="WIXP02000014">
    <property type="protein sequence ID" value="KAF6199718.1"/>
    <property type="molecule type" value="Genomic_DNA"/>
</dbReference>
<organism evidence="1 2">
    <name type="scientific">Apolygus lucorum</name>
    <name type="common">Small green plant bug</name>
    <name type="synonym">Lygocoris lucorum</name>
    <dbReference type="NCBI Taxonomy" id="248454"/>
    <lineage>
        <taxon>Eukaryota</taxon>
        <taxon>Metazoa</taxon>
        <taxon>Ecdysozoa</taxon>
        <taxon>Arthropoda</taxon>
        <taxon>Hexapoda</taxon>
        <taxon>Insecta</taxon>
        <taxon>Pterygota</taxon>
        <taxon>Neoptera</taxon>
        <taxon>Paraneoptera</taxon>
        <taxon>Hemiptera</taxon>
        <taxon>Heteroptera</taxon>
        <taxon>Panheteroptera</taxon>
        <taxon>Cimicomorpha</taxon>
        <taxon>Miridae</taxon>
        <taxon>Mirini</taxon>
        <taxon>Apolygus</taxon>
    </lineage>
</organism>
<dbReference type="OrthoDB" id="6622340at2759"/>
<comment type="caution">
    <text evidence="1">The sequence shown here is derived from an EMBL/GenBank/DDBJ whole genome shotgun (WGS) entry which is preliminary data.</text>
</comment>
<sequence length="122" mass="13775">MVILFCHLAYIARPLLMKCPPSNSKYDPAVMEEELLKVNPEYSLVRLPDGRETTVSNCLPAPIGDSVPNLPIYPEPAVLEPQKKNLSTKNPEISPIFYSFLLIKKFLIPNLKKPFKLLPSKI</sequence>
<proteinExistence type="predicted"/>
<dbReference type="Proteomes" id="UP000466442">
    <property type="component" value="Unassembled WGS sequence"/>
</dbReference>
<reference evidence="1" key="1">
    <citation type="journal article" date="2021" name="Mol. Ecol. Resour.">
        <title>Apolygus lucorum genome provides insights into omnivorousness and mesophyll feeding.</title>
        <authorList>
            <person name="Liu Y."/>
            <person name="Liu H."/>
            <person name="Wang H."/>
            <person name="Huang T."/>
            <person name="Liu B."/>
            <person name="Yang B."/>
            <person name="Yin L."/>
            <person name="Li B."/>
            <person name="Zhang Y."/>
            <person name="Zhang S."/>
            <person name="Jiang F."/>
            <person name="Zhang X."/>
            <person name="Ren Y."/>
            <person name="Wang B."/>
            <person name="Wang S."/>
            <person name="Lu Y."/>
            <person name="Wu K."/>
            <person name="Fan W."/>
            <person name="Wang G."/>
        </authorList>
    </citation>
    <scope>NUCLEOTIDE SEQUENCE</scope>
    <source>
        <strain evidence="1">12Hb</strain>
    </source>
</reference>
<evidence type="ECO:0000313" key="1">
    <source>
        <dbReference type="EMBL" id="KAF6199718.1"/>
    </source>
</evidence>